<gene>
    <name evidence="2" type="ORF">HINF_LOCUS38759</name>
    <name evidence="1" type="ORF">HINF_LOCUS53061</name>
</gene>
<organism evidence="1">
    <name type="scientific">Hexamita inflata</name>
    <dbReference type="NCBI Taxonomy" id="28002"/>
    <lineage>
        <taxon>Eukaryota</taxon>
        <taxon>Metamonada</taxon>
        <taxon>Diplomonadida</taxon>
        <taxon>Hexamitidae</taxon>
        <taxon>Hexamitinae</taxon>
        <taxon>Hexamita</taxon>
    </lineage>
</organism>
<evidence type="ECO:0000313" key="1">
    <source>
        <dbReference type="EMBL" id="CAI9965416.1"/>
    </source>
</evidence>
<dbReference type="Proteomes" id="UP001642409">
    <property type="component" value="Unassembled WGS sequence"/>
</dbReference>
<evidence type="ECO:0000313" key="3">
    <source>
        <dbReference type="Proteomes" id="UP001642409"/>
    </source>
</evidence>
<dbReference type="EMBL" id="CAXDID020000148">
    <property type="protein sequence ID" value="CAL6041106.1"/>
    <property type="molecule type" value="Genomic_DNA"/>
</dbReference>
<comment type="caution">
    <text evidence="1">The sequence shown here is derived from an EMBL/GenBank/DDBJ whole genome shotgun (WGS) entry which is preliminary data.</text>
</comment>
<evidence type="ECO:0000313" key="2">
    <source>
        <dbReference type="EMBL" id="CAL6041106.1"/>
    </source>
</evidence>
<dbReference type="EMBL" id="CATOUU010000990">
    <property type="protein sequence ID" value="CAI9965416.1"/>
    <property type="molecule type" value="Genomic_DNA"/>
</dbReference>
<dbReference type="InterPro" id="IPR039261">
    <property type="entry name" value="FNR_nucleotide-bd"/>
</dbReference>
<dbReference type="SUPFAM" id="SSF52343">
    <property type="entry name" value="Ferredoxin reductase-like, C-terminal NADP-linked domain"/>
    <property type="match status" value="1"/>
</dbReference>
<accession>A0AA86QSV2</accession>
<sequence length="235" mass="27279">MVYVSYQDLPPTSSNNTVKPVNHPLEAHHHNEYGYACIVLPSDCVMENQSSTIDQMSCLIIDEVNFPHKLQHIQADWINFGHLIYRNARSNKFYYATIISESTHQGAGRLLQQQSFFNGQSSKDEDIYQQGEQKHQHLLSYVNIFSQTTNTEQIHNQPNELWQLILRNSLLRICGTSTFTPQCSSYLQHLGQPSAEIHRPKRFCSPHHRQLYSMDPWHGSNRFIQQRKGSNQNLQ</sequence>
<name>A0AA86QSV2_9EUKA</name>
<dbReference type="AlphaFoldDB" id="A0AA86QSV2"/>
<proteinExistence type="predicted"/>
<reference evidence="2 3" key="2">
    <citation type="submission" date="2024-07" db="EMBL/GenBank/DDBJ databases">
        <authorList>
            <person name="Akdeniz Z."/>
        </authorList>
    </citation>
    <scope>NUCLEOTIDE SEQUENCE [LARGE SCALE GENOMIC DNA]</scope>
</reference>
<protein>
    <submittedName>
        <fullName evidence="1">Nucleotide-binding domain</fullName>
    </submittedName>
</protein>
<reference evidence="1" key="1">
    <citation type="submission" date="2023-06" db="EMBL/GenBank/DDBJ databases">
        <authorList>
            <person name="Kurt Z."/>
        </authorList>
    </citation>
    <scope>NUCLEOTIDE SEQUENCE</scope>
</reference>
<keyword evidence="3" id="KW-1185">Reference proteome</keyword>